<dbReference type="Proteomes" id="UP001474421">
    <property type="component" value="Unassembled WGS sequence"/>
</dbReference>
<name>A0AAW1B7T3_CROAD</name>
<dbReference type="SUPFAM" id="SSF48726">
    <property type="entry name" value="Immunoglobulin"/>
    <property type="match status" value="1"/>
</dbReference>
<dbReference type="AlphaFoldDB" id="A0AAW1B7T3"/>
<dbReference type="SMART" id="SM00409">
    <property type="entry name" value="IG"/>
    <property type="match status" value="1"/>
</dbReference>
<gene>
    <name evidence="5" type="ORF">NXF25_021435</name>
</gene>
<dbReference type="InterPro" id="IPR003599">
    <property type="entry name" value="Ig_sub"/>
</dbReference>
<proteinExistence type="predicted"/>
<dbReference type="GO" id="GO:0002250">
    <property type="term" value="P:adaptive immune response"/>
    <property type="evidence" value="ECO:0007669"/>
    <property type="project" value="UniProtKB-KW"/>
</dbReference>
<sequence>SSSSRTITESDGDVKRPGESIKLTCTVSGFSVAEAYMDWIRQRPGKGLEWVGRIAKSGTYSAYSPTIQGRFTASKDSSNFYLQMNDLKMEDTAVYYCTSAITHTVMEKNHDKRGTCFLV</sequence>
<dbReference type="EMBL" id="JAOTOJ010000008">
    <property type="protein sequence ID" value="KAK9398074.1"/>
    <property type="molecule type" value="Genomic_DNA"/>
</dbReference>
<dbReference type="Gene3D" id="2.60.40.10">
    <property type="entry name" value="Immunoglobulins"/>
    <property type="match status" value="1"/>
</dbReference>
<dbReference type="InterPro" id="IPR013106">
    <property type="entry name" value="Ig_V-set"/>
</dbReference>
<evidence type="ECO:0000313" key="5">
    <source>
        <dbReference type="EMBL" id="KAK9398074.1"/>
    </source>
</evidence>
<keyword evidence="3" id="KW-1280">Immunoglobulin</keyword>
<keyword evidence="2" id="KW-1064">Adaptive immunity</keyword>
<dbReference type="GO" id="GO:0019814">
    <property type="term" value="C:immunoglobulin complex"/>
    <property type="evidence" value="ECO:0007669"/>
    <property type="project" value="UniProtKB-KW"/>
</dbReference>
<keyword evidence="6" id="KW-1185">Reference proteome</keyword>
<dbReference type="Pfam" id="PF07686">
    <property type="entry name" value="V-set"/>
    <property type="match status" value="1"/>
</dbReference>
<dbReference type="PANTHER" id="PTHR23266">
    <property type="entry name" value="IMMUNOGLOBULIN HEAVY CHAIN"/>
    <property type="match status" value="1"/>
</dbReference>
<evidence type="ECO:0000256" key="2">
    <source>
        <dbReference type="ARBA" id="ARBA00023130"/>
    </source>
</evidence>
<dbReference type="GO" id="GO:0005576">
    <property type="term" value="C:extracellular region"/>
    <property type="evidence" value="ECO:0007669"/>
    <property type="project" value="UniProtKB-ARBA"/>
</dbReference>
<dbReference type="FunFam" id="2.60.40.10:FF:001594">
    <property type="entry name" value="Immunoglobulin heavy variable 9-4"/>
    <property type="match status" value="1"/>
</dbReference>
<keyword evidence="1" id="KW-0391">Immunity</keyword>
<evidence type="ECO:0000259" key="4">
    <source>
        <dbReference type="PROSITE" id="PS50835"/>
    </source>
</evidence>
<organism evidence="5 6">
    <name type="scientific">Crotalus adamanteus</name>
    <name type="common">Eastern diamondback rattlesnake</name>
    <dbReference type="NCBI Taxonomy" id="8729"/>
    <lineage>
        <taxon>Eukaryota</taxon>
        <taxon>Metazoa</taxon>
        <taxon>Chordata</taxon>
        <taxon>Craniata</taxon>
        <taxon>Vertebrata</taxon>
        <taxon>Euteleostomi</taxon>
        <taxon>Lepidosauria</taxon>
        <taxon>Squamata</taxon>
        <taxon>Bifurcata</taxon>
        <taxon>Unidentata</taxon>
        <taxon>Episquamata</taxon>
        <taxon>Toxicofera</taxon>
        <taxon>Serpentes</taxon>
        <taxon>Colubroidea</taxon>
        <taxon>Viperidae</taxon>
        <taxon>Crotalinae</taxon>
        <taxon>Crotalus</taxon>
    </lineage>
</organism>
<reference evidence="5 6" key="1">
    <citation type="journal article" date="2024" name="Proc. Natl. Acad. Sci. U.S.A.">
        <title>The genetic regulatory architecture and epigenomic basis for age-related changes in rattlesnake venom.</title>
        <authorList>
            <person name="Hogan M.P."/>
            <person name="Holding M.L."/>
            <person name="Nystrom G.S."/>
            <person name="Colston T.J."/>
            <person name="Bartlett D.A."/>
            <person name="Mason A.J."/>
            <person name="Ellsworth S.A."/>
            <person name="Rautsaw R.M."/>
            <person name="Lawrence K.C."/>
            <person name="Strickland J.L."/>
            <person name="He B."/>
            <person name="Fraser P."/>
            <person name="Margres M.J."/>
            <person name="Gilbert D.M."/>
            <person name="Gibbs H.L."/>
            <person name="Parkinson C.L."/>
            <person name="Rokyta D.R."/>
        </authorList>
    </citation>
    <scope>NUCLEOTIDE SEQUENCE [LARGE SCALE GENOMIC DNA]</scope>
    <source>
        <strain evidence="5">DRR0105</strain>
    </source>
</reference>
<dbReference type="InterPro" id="IPR007110">
    <property type="entry name" value="Ig-like_dom"/>
</dbReference>
<feature type="non-terminal residue" evidence="5">
    <location>
        <position position="1"/>
    </location>
</feature>
<dbReference type="InterPro" id="IPR050199">
    <property type="entry name" value="IgHV"/>
</dbReference>
<evidence type="ECO:0000313" key="6">
    <source>
        <dbReference type="Proteomes" id="UP001474421"/>
    </source>
</evidence>
<dbReference type="SMART" id="SM00406">
    <property type="entry name" value="IGv"/>
    <property type="match status" value="1"/>
</dbReference>
<accession>A0AAW1B7T3</accession>
<comment type="caution">
    <text evidence="5">The sequence shown here is derived from an EMBL/GenBank/DDBJ whole genome shotgun (WGS) entry which is preliminary data.</text>
</comment>
<evidence type="ECO:0000256" key="1">
    <source>
        <dbReference type="ARBA" id="ARBA00022859"/>
    </source>
</evidence>
<evidence type="ECO:0000256" key="3">
    <source>
        <dbReference type="ARBA" id="ARBA00043265"/>
    </source>
</evidence>
<dbReference type="InterPro" id="IPR036179">
    <property type="entry name" value="Ig-like_dom_sf"/>
</dbReference>
<feature type="domain" description="Ig-like" evidence="4">
    <location>
        <begin position="18"/>
        <end position="98"/>
    </location>
</feature>
<protein>
    <recommendedName>
        <fullName evidence="4">Ig-like domain-containing protein</fullName>
    </recommendedName>
</protein>
<dbReference type="InterPro" id="IPR013783">
    <property type="entry name" value="Ig-like_fold"/>
</dbReference>
<dbReference type="PROSITE" id="PS50835">
    <property type="entry name" value="IG_LIKE"/>
    <property type="match status" value="1"/>
</dbReference>